<dbReference type="KEGG" id="vab:WPS_01890"/>
<evidence type="ECO:0000256" key="2">
    <source>
        <dbReference type="SAM" id="MobiDB-lite"/>
    </source>
</evidence>
<dbReference type="GO" id="GO:0006313">
    <property type="term" value="P:DNA transposition"/>
    <property type="evidence" value="ECO:0007669"/>
    <property type="project" value="InterPro"/>
</dbReference>
<name>A0AAN1XVD2_UNVUL</name>
<dbReference type="InterPro" id="IPR009057">
    <property type="entry name" value="Homeodomain-like_sf"/>
</dbReference>
<dbReference type="EMBL" id="AP025523">
    <property type="protein sequence ID" value="BDE04913.1"/>
    <property type="molecule type" value="Genomic_DNA"/>
</dbReference>
<evidence type="ECO:0000313" key="4">
    <source>
        <dbReference type="Proteomes" id="UP001317532"/>
    </source>
</evidence>
<reference evidence="3 4" key="1">
    <citation type="journal article" date="2022" name="ISME Commun">
        <title>Vulcanimicrobium alpinus gen. nov. sp. nov., the first cultivated representative of the candidate phylum 'Eremiobacterota', is a metabolically versatile aerobic anoxygenic phototroph.</title>
        <authorList>
            <person name="Yabe S."/>
            <person name="Muto K."/>
            <person name="Abe K."/>
            <person name="Yokota A."/>
            <person name="Staudigel H."/>
            <person name="Tebo B.M."/>
        </authorList>
    </citation>
    <scope>NUCLEOTIDE SEQUENCE [LARGE SCALE GENOMIC DNA]</scope>
    <source>
        <strain evidence="3 4">WC8-2</strain>
    </source>
</reference>
<dbReference type="AlphaFoldDB" id="A0AAN1XVD2"/>
<dbReference type="Proteomes" id="UP001317532">
    <property type="component" value="Chromosome"/>
</dbReference>
<evidence type="ECO:0000256" key="1">
    <source>
        <dbReference type="SAM" id="Coils"/>
    </source>
</evidence>
<proteinExistence type="predicted"/>
<dbReference type="GO" id="GO:0003677">
    <property type="term" value="F:DNA binding"/>
    <property type="evidence" value="ECO:0007669"/>
    <property type="project" value="InterPro"/>
</dbReference>
<protein>
    <recommendedName>
        <fullName evidence="5">Transposase</fullName>
    </recommendedName>
</protein>
<dbReference type="InterPro" id="IPR002514">
    <property type="entry name" value="Transposase_8"/>
</dbReference>
<evidence type="ECO:0000313" key="3">
    <source>
        <dbReference type="EMBL" id="BDE04913.1"/>
    </source>
</evidence>
<dbReference type="Pfam" id="PF01527">
    <property type="entry name" value="HTH_Tnp_1"/>
    <property type="match status" value="1"/>
</dbReference>
<feature type="region of interest" description="Disordered" evidence="2">
    <location>
        <begin position="1"/>
        <end position="23"/>
    </location>
</feature>
<gene>
    <name evidence="3" type="ORF">WPS_01890</name>
</gene>
<feature type="coiled-coil region" evidence="1">
    <location>
        <begin position="184"/>
        <end position="211"/>
    </location>
</feature>
<evidence type="ECO:0008006" key="5">
    <source>
        <dbReference type="Google" id="ProtNLM"/>
    </source>
</evidence>
<dbReference type="GO" id="GO:0004803">
    <property type="term" value="F:transposase activity"/>
    <property type="evidence" value="ECO:0007669"/>
    <property type="project" value="InterPro"/>
</dbReference>
<organism evidence="3 4">
    <name type="scientific">Vulcanimicrobium alpinum</name>
    <dbReference type="NCBI Taxonomy" id="3016050"/>
    <lineage>
        <taxon>Bacteria</taxon>
        <taxon>Bacillati</taxon>
        <taxon>Vulcanimicrobiota</taxon>
        <taxon>Vulcanimicrobiia</taxon>
        <taxon>Vulcanimicrobiales</taxon>
        <taxon>Vulcanimicrobiaceae</taxon>
        <taxon>Vulcanimicrobium</taxon>
    </lineage>
</organism>
<dbReference type="SUPFAM" id="SSF46689">
    <property type="entry name" value="Homeodomain-like"/>
    <property type="match status" value="1"/>
</dbReference>
<keyword evidence="1" id="KW-0175">Coiled coil</keyword>
<sequence length="236" mass="26702">MESNDGGQAGRRKTRQTSSLTNAIDEPELQQIWDLTNEVDVAALFDELGKCDTGFGHRGSLSVGYLLQKQPSPKATMAALYATRATLSYTTGRDTINGVSPPSIERRLSIVETPVQRPTRRRFSVAEKARIVNDADACESGTVGAFLRREGIYSSQLYAWRKERDRGDYDPKEIKARALDRKEAESLKKMNHEQDIEIRRLQRKIARLELLEDIRKKAAGLLNIEYKSPKFDDLDD</sequence>
<keyword evidence="4" id="KW-1185">Reference proteome</keyword>
<accession>A0AAN1XVD2</accession>